<gene>
    <name evidence="4" type="ORF">B4915_12255</name>
</gene>
<keyword evidence="2" id="KW-0812">Transmembrane</keyword>
<feature type="transmembrane region" description="Helical" evidence="2">
    <location>
        <begin position="227"/>
        <end position="251"/>
    </location>
</feature>
<comment type="caution">
    <text evidence="4">The sequence shown here is derived from an EMBL/GenBank/DDBJ whole genome shotgun (WGS) entry which is preliminary data.</text>
</comment>
<evidence type="ECO:0000313" key="4">
    <source>
        <dbReference type="EMBL" id="PRI10322.1"/>
    </source>
</evidence>
<dbReference type="Pfam" id="PF01841">
    <property type="entry name" value="Transglut_core"/>
    <property type="match status" value="1"/>
</dbReference>
<protein>
    <recommendedName>
        <fullName evidence="3">Transglutaminase-like domain-containing protein</fullName>
    </recommendedName>
</protein>
<feature type="transmembrane region" description="Helical" evidence="2">
    <location>
        <begin position="148"/>
        <end position="167"/>
    </location>
</feature>
<keyword evidence="2" id="KW-0472">Membrane</keyword>
<feature type="transmembrane region" description="Helical" evidence="2">
    <location>
        <begin position="122"/>
        <end position="141"/>
    </location>
</feature>
<accession>A0A2S9QL64</accession>
<dbReference type="InterPro" id="IPR038765">
    <property type="entry name" value="Papain-like_cys_pep_sf"/>
</dbReference>
<organism evidence="4 5">
    <name type="scientific">Leucobacter massiliensis</name>
    <dbReference type="NCBI Taxonomy" id="1686285"/>
    <lineage>
        <taxon>Bacteria</taxon>
        <taxon>Bacillati</taxon>
        <taxon>Actinomycetota</taxon>
        <taxon>Actinomycetes</taxon>
        <taxon>Micrococcales</taxon>
        <taxon>Microbacteriaceae</taxon>
        <taxon>Leucobacter</taxon>
    </lineage>
</organism>
<evidence type="ECO:0000313" key="5">
    <source>
        <dbReference type="Proteomes" id="UP000238650"/>
    </source>
</evidence>
<keyword evidence="2" id="KW-1133">Transmembrane helix</keyword>
<keyword evidence="5" id="KW-1185">Reference proteome</keyword>
<dbReference type="AlphaFoldDB" id="A0A2S9QL64"/>
<feature type="transmembrane region" description="Helical" evidence="2">
    <location>
        <begin position="187"/>
        <end position="206"/>
    </location>
</feature>
<evidence type="ECO:0000256" key="2">
    <source>
        <dbReference type="SAM" id="Phobius"/>
    </source>
</evidence>
<reference evidence="4 5" key="1">
    <citation type="journal article" date="2017" name="New Microbes New Infect">
        <title>Genome sequence of 'Leucobacter massiliensis' sp. nov. isolated from human pharynx after travel to the 2014 Hajj.</title>
        <authorList>
            <person name="Leangapichart T."/>
            <person name="Gautret P."/>
            <person name="Nguyen T.T."/>
            <person name="Armstrong N."/>
            <person name="Rolain J.M."/>
        </authorList>
    </citation>
    <scope>NUCLEOTIDE SEQUENCE [LARGE SCALE GENOMIC DNA]</scope>
    <source>
        <strain evidence="4 5">122RC15</strain>
    </source>
</reference>
<dbReference type="SUPFAM" id="SSF54001">
    <property type="entry name" value="Cysteine proteinases"/>
    <property type="match status" value="1"/>
</dbReference>
<feature type="domain" description="Transglutaminase-like" evidence="3">
    <location>
        <begin position="525"/>
        <end position="596"/>
    </location>
</feature>
<dbReference type="EMBL" id="MWZD01000022">
    <property type="protein sequence ID" value="PRI10322.1"/>
    <property type="molecule type" value="Genomic_DNA"/>
</dbReference>
<feature type="transmembrane region" description="Helical" evidence="2">
    <location>
        <begin position="37"/>
        <end position="55"/>
    </location>
</feature>
<evidence type="ECO:0000259" key="3">
    <source>
        <dbReference type="Pfam" id="PF01841"/>
    </source>
</evidence>
<feature type="transmembrane region" description="Helical" evidence="2">
    <location>
        <begin position="653"/>
        <end position="680"/>
    </location>
</feature>
<feature type="transmembrane region" description="Helical" evidence="2">
    <location>
        <begin position="64"/>
        <end position="83"/>
    </location>
</feature>
<dbReference type="OrthoDB" id="3651060at2"/>
<dbReference type="Proteomes" id="UP000238650">
    <property type="component" value="Unassembled WGS sequence"/>
</dbReference>
<feature type="region of interest" description="Disordered" evidence="1">
    <location>
        <begin position="602"/>
        <end position="644"/>
    </location>
</feature>
<name>A0A2S9QL64_9MICO</name>
<evidence type="ECO:0000256" key="1">
    <source>
        <dbReference type="SAM" id="MobiDB-lite"/>
    </source>
</evidence>
<proteinExistence type="predicted"/>
<dbReference type="InterPro" id="IPR002931">
    <property type="entry name" value="Transglutaminase-like"/>
</dbReference>
<sequence>MARRSAGPVRLLAGLLAAALAVTLGVAAAWPIYQTPRVWAVAGVALVLGSVVAWVRERWRLRPLVVVAVLLALFALSVVPVAVPQSFPAGFARGLLDGLAAVALGWKQLLTLSLPVGGYRTVLVPLYVVMLVAVLLIVVLAQRPGRRAAFAAIPMLAPVAFGTVFGASQLSEPLRLGPLTVVAPRELGVWLAAAGLAAVWVAWVSGADRRAALRLGRAGGGRRGSRWLRGFAGAAILAISLLAGLVIAPALDAGARTVPRDSVDPELVILDRPSPLAAYRGAKRDDTLDRPLFAVSGDRGLPPRLRIAVLDEYDGVDFHVSGAEAGRFTRFPSGEALARPSRVTVEVDAGYAGIWAPTARLGSPPDFSGPRAEALSDGFYVNRETGAAIAVPRGDADGGLRDGDVYAAEMETAEAEAEIGEPRSAAPLIDLEAAPELARWIERQQQGDDASGLLTLVERLRERGYLSHSLSEADGGRAWLDRLSAEYGTRFEPSAGGHSLVRVEELFEQLNTQQAAAGERPRPGMLVAAVGDDEQFATAAALVARALGYDSRVVLGVRTDGAGVPGVPACSEVCTGEHLAAWVEVRGDLGAWVPLDVTPQVEQPPQRLEEGEQLPEFPTTPEERDAQEVDPPAGLGEQGGSESGDAEDLALSWLWPLLRAAGLVAATVALLLIPALFLPLAKRRRARRRHALPDPELRALGAWEEMLDRARDAGVRLPAGTTRRETAEVLGTPPAVWAAHAVDRAVFSPDSIGEEDAEMVWRAAREDAAQRRAALGRWARLRAAYSLRSYGIGRGRREAPRPESETI</sequence>